<evidence type="ECO:0008006" key="4">
    <source>
        <dbReference type="Google" id="ProtNLM"/>
    </source>
</evidence>
<accession>A0A919X8P1</accession>
<reference evidence="2" key="1">
    <citation type="submission" date="2021-03" db="EMBL/GenBank/DDBJ databases">
        <title>Antimicrobial resistance genes in bacteria isolated from Japanese honey, and their potential for conferring macrolide and lincosamide resistance in the American foulbrood pathogen Paenibacillus larvae.</title>
        <authorList>
            <person name="Okamoto M."/>
            <person name="Kumagai M."/>
            <person name="Kanamori H."/>
            <person name="Takamatsu D."/>
        </authorList>
    </citation>
    <scope>NUCLEOTIDE SEQUENCE</scope>
    <source>
        <strain evidence="2">J43TS3</strain>
    </source>
</reference>
<comment type="caution">
    <text evidence="2">The sequence shown here is derived from an EMBL/GenBank/DDBJ whole genome shotgun (WGS) entry which is preliminary data.</text>
</comment>
<evidence type="ECO:0000313" key="2">
    <source>
        <dbReference type="EMBL" id="GIO26565.1"/>
    </source>
</evidence>
<dbReference type="PANTHER" id="PTHR31126:SF1">
    <property type="entry name" value="TYROSINE SPECIFIC PROTEIN PHOSPHATASES DOMAIN-CONTAINING PROTEIN"/>
    <property type="match status" value="1"/>
</dbReference>
<keyword evidence="3" id="KW-1185">Reference proteome</keyword>
<dbReference type="Proteomes" id="UP000676917">
    <property type="component" value="Unassembled WGS sequence"/>
</dbReference>
<dbReference type="PROSITE" id="PS00383">
    <property type="entry name" value="TYR_PHOSPHATASE_1"/>
    <property type="match status" value="1"/>
</dbReference>
<evidence type="ECO:0000256" key="1">
    <source>
        <dbReference type="ARBA" id="ARBA00009580"/>
    </source>
</evidence>
<evidence type="ECO:0000313" key="3">
    <source>
        <dbReference type="Proteomes" id="UP000676917"/>
    </source>
</evidence>
<dbReference type="Pfam" id="PF13350">
    <property type="entry name" value="Y_phosphatase3"/>
    <property type="match status" value="1"/>
</dbReference>
<dbReference type="PANTHER" id="PTHR31126">
    <property type="entry name" value="TYROSINE-PROTEIN PHOSPHATASE"/>
    <property type="match status" value="1"/>
</dbReference>
<dbReference type="InterPro" id="IPR029021">
    <property type="entry name" value="Prot-tyrosine_phosphatase-like"/>
</dbReference>
<name>A0A919X8P1_9BACI</name>
<dbReference type="AlphaFoldDB" id="A0A919X8P1"/>
<gene>
    <name evidence="2" type="ORF">J43TS3_11760</name>
</gene>
<dbReference type="Gene3D" id="3.90.190.10">
    <property type="entry name" value="Protein tyrosine phosphatase superfamily"/>
    <property type="match status" value="1"/>
</dbReference>
<comment type="similarity">
    <text evidence="1">Belongs to the protein-tyrosine phosphatase family.</text>
</comment>
<dbReference type="EMBL" id="BORP01000002">
    <property type="protein sequence ID" value="GIO26565.1"/>
    <property type="molecule type" value="Genomic_DNA"/>
</dbReference>
<sequence length="258" mass="29308">MEQAIKDILLEGSFNFRDVGGMITEDGRHVRRGKLFRSGNLSLLTATGIEVLQGLEIKHICDLRDQDEITNHPDPEINGIKWIHIPLMNDEAAVRQAGDIIKFEDKLINSKPGEMLLNMNRAMVGKTAAFEKIFRILLDEPDKALLFHCMAGKDRTGAVAALLLSALGVSRQLIEEDYLYTNNALEIMEKSFEKIGYAFPEHIDRDVVIAMYEARVAYIRAFFDEIEEKYGNVENYLINGVGLEKEEIHQLRNSLLEK</sequence>
<proteinExistence type="inferred from homology"/>
<dbReference type="RefSeq" id="WP_212920088.1">
    <property type="nucleotide sequence ID" value="NZ_BORP01000002.1"/>
</dbReference>
<dbReference type="GO" id="GO:0004721">
    <property type="term" value="F:phosphoprotein phosphatase activity"/>
    <property type="evidence" value="ECO:0007669"/>
    <property type="project" value="InterPro"/>
</dbReference>
<dbReference type="InterPro" id="IPR026893">
    <property type="entry name" value="Tyr/Ser_Pase_IphP-type"/>
</dbReference>
<organism evidence="2 3">
    <name type="scientific">Ornithinibacillus bavariensis</name>
    <dbReference type="NCBI Taxonomy" id="545502"/>
    <lineage>
        <taxon>Bacteria</taxon>
        <taxon>Bacillati</taxon>
        <taxon>Bacillota</taxon>
        <taxon>Bacilli</taxon>
        <taxon>Bacillales</taxon>
        <taxon>Bacillaceae</taxon>
        <taxon>Ornithinibacillus</taxon>
    </lineage>
</organism>
<dbReference type="InterPro" id="IPR016130">
    <property type="entry name" value="Tyr_Pase_AS"/>
</dbReference>
<protein>
    <recommendedName>
        <fullName evidence="4">Protein-tyrosine phosphatase</fullName>
    </recommendedName>
</protein>
<dbReference type="SUPFAM" id="SSF52799">
    <property type="entry name" value="(Phosphotyrosine protein) phosphatases II"/>
    <property type="match status" value="1"/>
</dbReference>